<keyword evidence="3" id="KW-1185">Reference proteome</keyword>
<gene>
    <name evidence="1" type="ORF">AXF12_07765</name>
    <name evidence="2" type="ORF">SAMEA44541418_00141</name>
</gene>
<dbReference type="Proteomes" id="UP000065822">
    <property type="component" value="Chromosome"/>
</dbReference>
<reference evidence="1 3" key="1">
    <citation type="submission" date="2016-02" db="EMBL/GenBank/DDBJ databases">
        <authorList>
            <person name="Holder M.E."/>
            <person name="Ajami N.J."/>
            <person name="Petrosino J.F."/>
        </authorList>
    </citation>
    <scope>NUCLEOTIDE SEQUENCE [LARGE SCALE GENOMIC DNA]</scope>
    <source>
        <strain evidence="1 3">CCUG 32990</strain>
    </source>
</reference>
<evidence type="ECO:0000313" key="2">
    <source>
        <dbReference type="EMBL" id="SNV01867.1"/>
    </source>
</evidence>
<sequence length="123" mass="14401">MTLIEEIKERILSKLIKIQGISDIIPYIDDNTIYFNIFFNDFNVFNEVDAAIPYNYHLHLLKSKNIATVEIPLQAPKELEIEELKQLVATADKMLNNIRKKQQVQKSERIIKVYAFGYPDDEN</sequence>
<protein>
    <submittedName>
        <fullName evidence="2">Uncharacterized protein</fullName>
    </submittedName>
</protein>
<proteinExistence type="predicted"/>
<evidence type="ECO:0000313" key="3">
    <source>
        <dbReference type="Proteomes" id="UP000065822"/>
    </source>
</evidence>
<dbReference type="KEGG" id="chg:AXF12_07765"/>
<dbReference type="AlphaFoldDB" id="A0AAX2GVQ2"/>
<dbReference type="EMBL" id="LT906449">
    <property type="protein sequence ID" value="SNV01867.1"/>
    <property type="molecule type" value="Genomic_DNA"/>
</dbReference>
<organism evidence="2 4">
    <name type="scientific">Capnocytophaga haemolytica</name>
    <dbReference type="NCBI Taxonomy" id="45243"/>
    <lineage>
        <taxon>Bacteria</taxon>
        <taxon>Pseudomonadati</taxon>
        <taxon>Bacteroidota</taxon>
        <taxon>Flavobacteriia</taxon>
        <taxon>Flavobacteriales</taxon>
        <taxon>Flavobacteriaceae</taxon>
        <taxon>Capnocytophaga</taxon>
    </lineage>
</organism>
<reference evidence="2 4" key="2">
    <citation type="submission" date="2017-06" db="EMBL/GenBank/DDBJ databases">
        <authorList>
            <consortium name="Pathogen Informatics"/>
        </authorList>
    </citation>
    <scope>NUCLEOTIDE SEQUENCE [LARGE SCALE GENOMIC DNA]</scope>
    <source>
        <strain evidence="2 4">NCTC12947</strain>
    </source>
</reference>
<name>A0AAX2GVQ2_9FLAO</name>
<dbReference type="Proteomes" id="UP000215539">
    <property type="component" value="Chromosome 1"/>
</dbReference>
<evidence type="ECO:0000313" key="4">
    <source>
        <dbReference type="Proteomes" id="UP000215539"/>
    </source>
</evidence>
<dbReference type="EMBL" id="CP014227">
    <property type="protein sequence ID" value="AMD85416.1"/>
    <property type="molecule type" value="Genomic_DNA"/>
</dbReference>
<accession>A0AAX2GVQ2</accession>
<dbReference type="RefSeq" id="WP_066429982.1">
    <property type="nucleotide sequence ID" value="NZ_CP014227.1"/>
</dbReference>
<evidence type="ECO:0000313" key="1">
    <source>
        <dbReference type="EMBL" id="AMD85416.1"/>
    </source>
</evidence>